<dbReference type="EMBL" id="VSTH01000234">
    <property type="protein sequence ID" value="TYO60967.1"/>
    <property type="molecule type" value="Genomic_DNA"/>
</dbReference>
<name>A0A5S4YBT8_9BRAD</name>
<organism evidence="3 4">
    <name type="scientific">Bradyrhizobium hipponense</name>
    <dbReference type="NCBI Taxonomy" id="2605638"/>
    <lineage>
        <taxon>Bacteria</taxon>
        <taxon>Pseudomonadati</taxon>
        <taxon>Pseudomonadota</taxon>
        <taxon>Alphaproteobacteria</taxon>
        <taxon>Hyphomicrobiales</taxon>
        <taxon>Nitrobacteraceae</taxon>
        <taxon>Bradyrhizobium</taxon>
    </lineage>
</organism>
<accession>A0A5S4YBT8</accession>
<feature type="region of interest" description="Disordered" evidence="2">
    <location>
        <begin position="218"/>
        <end position="253"/>
    </location>
</feature>
<reference evidence="3 4" key="1">
    <citation type="submission" date="2019-08" db="EMBL/GenBank/DDBJ databases">
        <title>Bradyrhizobium hipponensis sp. nov., a rhizobium isolated from a Lupinus angustifolius root nodule in Tunisia.</title>
        <authorList>
            <person name="Off K."/>
            <person name="Rejili M."/>
            <person name="Mars M."/>
            <person name="Brachmann A."/>
            <person name="Marin M."/>
        </authorList>
    </citation>
    <scope>NUCLEOTIDE SEQUENCE [LARGE SCALE GENOMIC DNA]</scope>
    <source>
        <strain evidence="4">aSej3</strain>
    </source>
</reference>
<sequence>MLGLLQHAREQWTSIAEAAENETEKLQKSLREERSHTQRLERELATAHNDLELQARLSCKIGTEGRELKHQAQSDLRELQQAAERERDRANWLEQNLTAAHHDLETQSAEIIRQAAEISAKEAAQKALAEVQVSLRQEHDRTKQLEETLATTRIELDNRSRQIAKATEETAQTKRTAENTSAKLTLSLKEEHQKADALAQELSLARSRLFAYEAQAAANDDRAEQLKQQLRRERHQSSRGEQEDAAARPNVGPWLPAAVSGEGEAGNSPTRDLLRTLLLGSPQPPPEQSPRELVVIAAEPMAPSPVLGNEHAAELVRLIARATGLLRQGDIGAARVVLDRAAELGSAPASFALAETYDPRVLAKWGANGTRSDASKARELYARAAAGGVEEAKERFDALGH</sequence>
<keyword evidence="1" id="KW-0175">Coiled coil</keyword>
<evidence type="ECO:0000256" key="1">
    <source>
        <dbReference type="SAM" id="Coils"/>
    </source>
</evidence>
<feature type="compositionally biased region" description="Basic and acidic residues" evidence="2">
    <location>
        <begin position="235"/>
        <end position="246"/>
    </location>
</feature>
<keyword evidence="4" id="KW-1185">Reference proteome</keyword>
<proteinExistence type="predicted"/>
<evidence type="ECO:0000313" key="4">
    <source>
        <dbReference type="Proteomes" id="UP000324797"/>
    </source>
</evidence>
<dbReference type="InterPro" id="IPR011990">
    <property type="entry name" value="TPR-like_helical_dom_sf"/>
</dbReference>
<protein>
    <submittedName>
        <fullName evidence="3">Uncharacterized protein</fullName>
    </submittedName>
</protein>
<dbReference type="Proteomes" id="UP000324797">
    <property type="component" value="Unassembled WGS sequence"/>
</dbReference>
<comment type="caution">
    <text evidence="3">The sequence shown here is derived from an EMBL/GenBank/DDBJ whole genome shotgun (WGS) entry which is preliminary data.</text>
</comment>
<feature type="coiled-coil region" evidence="1">
    <location>
        <begin position="9"/>
        <end position="96"/>
    </location>
</feature>
<evidence type="ECO:0000313" key="3">
    <source>
        <dbReference type="EMBL" id="TYO60967.1"/>
    </source>
</evidence>
<evidence type="ECO:0000256" key="2">
    <source>
        <dbReference type="SAM" id="MobiDB-lite"/>
    </source>
</evidence>
<dbReference type="AlphaFoldDB" id="A0A5S4YBT8"/>
<gene>
    <name evidence="3" type="ORF">FXV83_40895</name>
</gene>
<dbReference type="Gene3D" id="1.25.40.10">
    <property type="entry name" value="Tetratricopeptide repeat domain"/>
    <property type="match status" value="1"/>
</dbReference>